<reference evidence="2 3" key="1">
    <citation type="submission" date="2024-02" db="EMBL/GenBank/DDBJ databases">
        <title>Whole genome of MDR Enterobacteriaceae from southern Thailand.</title>
        <authorList>
            <person name="Surachat K."/>
        </authorList>
    </citation>
    <scope>NUCLEOTIDE SEQUENCE [LARGE SCALE GENOMIC DNA]</scope>
    <source>
        <strain evidence="2 3">PSU_29</strain>
    </source>
</reference>
<evidence type="ECO:0000313" key="2">
    <source>
        <dbReference type="EMBL" id="MEN0579172.1"/>
    </source>
</evidence>
<dbReference type="RefSeq" id="WP_343193687.1">
    <property type="nucleotide sequence ID" value="NZ_JBCIVJ010000006.1"/>
</dbReference>
<keyword evidence="1" id="KW-0812">Transmembrane</keyword>
<accession>A0ABU9V3E4</accession>
<feature type="transmembrane region" description="Helical" evidence="1">
    <location>
        <begin position="6"/>
        <end position="25"/>
    </location>
</feature>
<keyword evidence="1" id="KW-0472">Membrane</keyword>
<organism evidence="2 3">
    <name type="scientific">Phytobacter palmae</name>
    <dbReference type="NCBI Taxonomy" id="1855371"/>
    <lineage>
        <taxon>Bacteria</taxon>
        <taxon>Pseudomonadati</taxon>
        <taxon>Pseudomonadota</taxon>
        <taxon>Gammaproteobacteria</taxon>
        <taxon>Enterobacterales</taxon>
        <taxon>Enterobacteriaceae</taxon>
        <taxon>Phytobacter</taxon>
    </lineage>
</organism>
<keyword evidence="3" id="KW-1185">Reference proteome</keyword>
<protein>
    <submittedName>
        <fullName evidence="2">DUF3592 domain-containing protein</fullName>
    </submittedName>
</protein>
<proteinExistence type="predicted"/>
<evidence type="ECO:0000256" key="1">
    <source>
        <dbReference type="SAM" id="Phobius"/>
    </source>
</evidence>
<dbReference type="EMBL" id="JBCIVJ010000006">
    <property type="protein sequence ID" value="MEN0579172.1"/>
    <property type="molecule type" value="Genomic_DNA"/>
</dbReference>
<name>A0ABU9V3E4_9ENTR</name>
<gene>
    <name evidence="2" type="ORF">AAIG39_09155</name>
</gene>
<dbReference type="Proteomes" id="UP001411173">
    <property type="component" value="Unassembled WGS sequence"/>
</dbReference>
<keyword evidence="1" id="KW-1133">Transmembrane helix</keyword>
<evidence type="ECO:0000313" key="3">
    <source>
        <dbReference type="Proteomes" id="UP001411173"/>
    </source>
</evidence>
<comment type="caution">
    <text evidence="2">The sequence shown here is derived from an EMBL/GenBank/DDBJ whole genome shotgun (WGS) entry which is preliminary data.</text>
</comment>
<sequence length="124" mass="13647">MRIVTDVIVFAVLAFFAYVIVSLLIRDARNKKIKEGIAADGVNTTGVITDVSSRSGGNAGFINITVSFDYEIETGEKISGKADAVIDVMKINKYQPGETISLRYSRKEPEKVVVDIPNPLLKRR</sequence>